<name>E8X1E4_GRATM</name>
<evidence type="ECO:0000313" key="3">
    <source>
        <dbReference type="Proteomes" id="UP000000343"/>
    </source>
</evidence>
<dbReference type="EMBL" id="CP002480">
    <property type="protein sequence ID" value="ADW69098.1"/>
    <property type="molecule type" value="Genomic_DNA"/>
</dbReference>
<dbReference type="RefSeq" id="WP_013580415.1">
    <property type="nucleotide sequence ID" value="NC_015064.1"/>
</dbReference>
<organism evidence="3">
    <name type="scientific">Granulicella tundricola (strain ATCC BAA-1859 / DSM 23138 / MP5ACTX9)</name>
    <dbReference type="NCBI Taxonomy" id="1198114"/>
    <lineage>
        <taxon>Bacteria</taxon>
        <taxon>Pseudomonadati</taxon>
        <taxon>Acidobacteriota</taxon>
        <taxon>Terriglobia</taxon>
        <taxon>Terriglobales</taxon>
        <taxon>Acidobacteriaceae</taxon>
        <taxon>Granulicella</taxon>
    </lineage>
</organism>
<dbReference type="HOGENOM" id="CLU_544725_0_0_0"/>
<dbReference type="Gene3D" id="3.40.50.300">
    <property type="entry name" value="P-loop containing nucleotide triphosphate hydrolases"/>
    <property type="match status" value="1"/>
</dbReference>
<dbReference type="KEGG" id="acm:AciX9_2053"/>
<reference evidence="3" key="1">
    <citation type="submission" date="2011-01" db="EMBL/GenBank/DDBJ databases">
        <title>Complete sequence of chromosome of Acidobacterium sp. MP5ACTX9.</title>
        <authorList>
            <consortium name="US DOE Joint Genome Institute"/>
            <person name="Lucas S."/>
            <person name="Copeland A."/>
            <person name="Lapidus A."/>
            <person name="Cheng J.-F."/>
            <person name="Goodwin L."/>
            <person name="Pitluck S."/>
            <person name="Teshima H."/>
            <person name="Detter J.C."/>
            <person name="Han C."/>
            <person name="Tapia R."/>
            <person name="Land M."/>
            <person name="Hauser L."/>
            <person name="Kyrpides N."/>
            <person name="Ivanova N."/>
            <person name="Ovchinnikova G."/>
            <person name="Pagani I."/>
            <person name="Rawat S.R."/>
            <person name="Mannisto M."/>
            <person name="Haggblom M.M."/>
            <person name="Woyke T."/>
        </authorList>
    </citation>
    <scope>NUCLEOTIDE SEQUENCE [LARGE SCALE GENOMIC DNA]</scope>
    <source>
        <strain evidence="3">MP5ACTX9</strain>
    </source>
</reference>
<dbReference type="InterPro" id="IPR027417">
    <property type="entry name" value="P-loop_NTPase"/>
</dbReference>
<gene>
    <name evidence="2" type="ordered locus">AciX9_2053</name>
</gene>
<evidence type="ECO:0000256" key="1">
    <source>
        <dbReference type="SAM" id="MobiDB-lite"/>
    </source>
</evidence>
<dbReference type="InterPro" id="IPR050678">
    <property type="entry name" value="DNA_Partitioning_ATPase"/>
</dbReference>
<feature type="compositionally biased region" description="Polar residues" evidence="1">
    <location>
        <begin position="270"/>
        <end position="287"/>
    </location>
</feature>
<dbReference type="AlphaFoldDB" id="E8X1E4"/>
<feature type="region of interest" description="Disordered" evidence="1">
    <location>
        <begin position="151"/>
        <end position="288"/>
    </location>
</feature>
<dbReference type="STRING" id="1198114.AciX9_2053"/>
<sequence>MEKYLNDNPEEPLAAETPEDVAILYSWANLHGAKYRDFSASRREYRAQVRHRAAEELRHAELQAAAEAERAAAEAEQIAREAERAAHNPMGDETYYPREQAILTAEEAARRASAERVEAARRAEAAAFAEAVARREEREIAEAHASAARQAARWAESDTRRRSLAGPQPSAVVPGLRGDPYMREQGSGPEVDLYTPNEQLERVLPNRYRGDDPNNPNATGRPYLPPETPGRRRPQGYRPDDASGIRPAYGSAAQPGAGYGAGQGGVTPAWLNSETQQPSVVPSSVDDTLQHSRERVASRWYGLKDAFEPGQEPVEEDGTERHRETRTPFLAVFSLAGGVGKTSMVATLGRSLSSLGEKVLLTDTTSHGLLPFYFGASELRAGVVRTFSPPSGSTDAPIYLVSYDVDEAAGDRTLQDALADEITKAASGTHRVLLDLNTASAWLIRRLIKMSPTILVPVAPDMNSVISLQAVERFFHGLNDQEGRAIQPYYLLNQFDAALPLHLDVREVLRRQLGDRLLPYVIRRSPAVSEALAEGMTVVDYAQDNAVAKDYLNVAHWLRSVSAPATQAFRNARWSER</sequence>
<dbReference type="SUPFAM" id="SSF52540">
    <property type="entry name" value="P-loop containing nucleoside triphosphate hydrolases"/>
    <property type="match status" value="1"/>
</dbReference>
<dbReference type="OrthoDB" id="115859at2"/>
<dbReference type="Pfam" id="PF06564">
    <property type="entry name" value="CBP_BcsQ"/>
    <property type="match status" value="1"/>
</dbReference>
<protein>
    <submittedName>
        <fullName evidence="2">Cellulose synthase operon protein YhjQ</fullName>
    </submittedName>
</protein>
<proteinExistence type="predicted"/>
<keyword evidence="3" id="KW-1185">Reference proteome</keyword>
<accession>E8X1E4</accession>
<dbReference type="eggNOG" id="COG1192">
    <property type="taxonomic scope" value="Bacteria"/>
</dbReference>
<dbReference type="PANTHER" id="PTHR13696">
    <property type="entry name" value="P-LOOP CONTAINING NUCLEOSIDE TRIPHOSPHATE HYDROLASE"/>
    <property type="match status" value="1"/>
</dbReference>
<evidence type="ECO:0000313" key="2">
    <source>
        <dbReference type="EMBL" id="ADW69098.1"/>
    </source>
</evidence>
<dbReference type="PaxDb" id="1198114-AciX9_2053"/>
<feature type="compositionally biased region" description="Low complexity" evidence="1">
    <location>
        <begin position="247"/>
        <end position="256"/>
    </location>
</feature>
<dbReference type="Proteomes" id="UP000000343">
    <property type="component" value="Chromosome"/>
</dbReference>
<dbReference type="InterPro" id="IPR017746">
    <property type="entry name" value="Cellulose_synthase_operon_BcsQ"/>
</dbReference>
<dbReference type="PANTHER" id="PTHR13696:SF99">
    <property type="entry name" value="COBYRINIC ACID AC-DIAMIDE SYNTHASE"/>
    <property type="match status" value="1"/>
</dbReference>